<dbReference type="EMBL" id="LRQI01000090">
    <property type="protein sequence ID" value="KXA36616.1"/>
    <property type="molecule type" value="Genomic_DNA"/>
</dbReference>
<dbReference type="GeneID" id="58090434"/>
<name>A0A133Q180_STALU</name>
<dbReference type="OMA" id="IQMDEKP"/>
<reference evidence="7 10" key="1">
    <citation type="submission" date="2016-01" db="EMBL/GenBank/DDBJ databases">
        <authorList>
            <person name="Mitreva M."/>
            <person name="Pepin K.H."/>
            <person name="Mihindukulasuriya K.A."/>
            <person name="Fulton R."/>
            <person name="Fronick C."/>
            <person name="O'Laughlin M."/>
            <person name="Miner T."/>
            <person name="Herter B."/>
            <person name="Rosa B.A."/>
            <person name="Cordes M."/>
            <person name="Tomlinson C."/>
            <person name="Wollam A."/>
            <person name="Palsikar V.B."/>
            <person name="Mardis E.R."/>
            <person name="Wilson R.K."/>
        </authorList>
    </citation>
    <scope>NUCLEOTIDE SEQUENCE [LARGE SCALE GENOMIC DNA]</scope>
    <source>
        <strain evidence="7 10">MJR7738</strain>
    </source>
</reference>
<evidence type="ECO:0000256" key="5">
    <source>
        <dbReference type="ARBA" id="ARBA00046577"/>
    </source>
</evidence>
<dbReference type="EC" id="2.7.1.121" evidence="3"/>
<dbReference type="InterPro" id="IPR012844">
    <property type="entry name" value="DhaM_N"/>
</dbReference>
<dbReference type="PROSITE" id="PS51096">
    <property type="entry name" value="PTS_EIIA_TYPE_4"/>
    <property type="match status" value="1"/>
</dbReference>
<comment type="subunit">
    <text evidence="5">Homodimer. The dihydroxyacetone kinase complex is composed of a homodimer of DhaM, a homodimer of DhaK and the subunit DhaL.</text>
</comment>
<dbReference type="GO" id="GO:0016020">
    <property type="term" value="C:membrane"/>
    <property type="evidence" value="ECO:0007669"/>
    <property type="project" value="InterPro"/>
</dbReference>
<sequence>MTAIVLVSHSEAIANGTKDLLKDISKDVNIIAYGGENHKYGTSADDILTILNQLEEDALCFYDLGSADMNLDLAIEAYDGSFHIYKVNAPIVEGSFTATVNLSMGETVDKILNDIEQYSFKKSTF</sequence>
<reference evidence="8 12" key="3">
    <citation type="submission" date="2019-07" db="EMBL/GenBank/DDBJ databases">
        <title>Comparative genome analysis of staphylococcus lugdunensis shows clonal complex-dependent diversity of the putative virulence factor, ess/type vii locus.</title>
        <authorList>
            <person name="Lebeurre J."/>
            <person name="Dahyot S."/>
            <person name="Diene S."/>
            <person name="Paulay A."/>
            <person name="Aubourg M."/>
            <person name="Argemi X."/>
            <person name="Giard J.-C."/>
            <person name="Tournier I."/>
            <person name="Francois P."/>
            <person name="Pestel-Caron M."/>
        </authorList>
    </citation>
    <scope>NUCLEOTIDE SEQUENCE [LARGE SCALE GENOMIC DNA]</scope>
    <source>
        <strain evidence="8 12">SL13</strain>
    </source>
</reference>
<dbReference type="Proteomes" id="UP000325462">
    <property type="component" value="Chromosome"/>
</dbReference>
<dbReference type="Pfam" id="PF03610">
    <property type="entry name" value="EIIA-man"/>
    <property type="match status" value="1"/>
</dbReference>
<comment type="function">
    <text evidence="2">Component of the dihydroxyacetone kinase complex, which is responsible for the phosphoenolpyruvate (PEP)-dependent phosphorylation of dihydroxyacetone. DhaM serves as the phosphoryl donor. Is phosphorylated by phosphoenolpyruvate in an EI- and HPr-dependent reaction, and a phosphorelay system on histidine residues finally leads to phosphoryl transfer to DhaL and dihydroxyacetone.</text>
</comment>
<protein>
    <recommendedName>
        <fullName evidence="3">phosphoenolpyruvate--glycerone phosphotransferase</fullName>
        <ecNumber evidence="3">2.7.1.121</ecNumber>
    </recommendedName>
</protein>
<evidence type="ECO:0000313" key="9">
    <source>
        <dbReference type="EMBL" id="TBW71926.1"/>
    </source>
</evidence>
<keyword evidence="12" id="KW-1185">Reference proteome</keyword>
<evidence type="ECO:0000256" key="3">
    <source>
        <dbReference type="ARBA" id="ARBA00012095"/>
    </source>
</evidence>
<dbReference type="eggNOG" id="COG3412">
    <property type="taxonomic scope" value="Bacteria"/>
</dbReference>
<evidence type="ECO:0000256" key="2">
    <source>
        <dbReference type="ARBA" id="ARBA00002788"/>
    </source>
</evidence>
<evidence type="ECO:0000256" key="1">
    <source>
        <dbReference type="ARBA" id="ARBA00001113"/>
    </source>
</evidence>
<accession>A0A133Q180</accession>
<dbReference type="Proteomes" id="UP000070063">
    <property type="component" value="Unassembled WGS sequence"/>
</dbReference>
<dbReference type="GO" id="GO:0047324">
    <property type="term" value="F:phosphoenolpyruvate-glycerone phosphotransferase activity"/>
    <property type="evidence" value="ECO:0007669"/>
    <property type="project" value="UniProtKB-EC"/>
</dbReference>
<gene>
    <name evidence="9" type="primary">dhaM</name>
    <name evidence="9" type="ORF">EQ812_08955</name>
    <name evidence="8" type="ORF">FO454_12025</name>
    <name evidence="7" type="ORF">HMPREF3225_02178</name>
</gene>
<dbReference type="GO" id="GO:0019563">
    <property type="term" value="P:glycerol catabolic process"/>
    <property type="evidence" value="ECO:0007669"/>
    <property type="project" value="InterPro"/>
</dbReference>
<comment type="catalytic activity">
    <reaction evidence="1">
        <text>dihydroxyacetone + phosphoenolpyruvate = dihydroxyacetone phosphate + pyruvate</text>
        <dbReference type="Rhea" id="RHEA:18381"/>
        <dbReference type="ChEBI" id="CHEBI:15361"/>
        <dbReference type="ChEBI" id="CHEBI:16016"/>
        <dbReference type="ChEBI" id="CHEBI:57642"/>
        <dbReference type="ChEBI" id="CHEBI:58702"/>
        <dbReference type="EC" id="2.7.1.121"/>
    </reaction>
</comment>
<dbReference type="AlphaFoldDB" id="A0A133Q180"/>
<organism evidence="9 11">
    <name type="scientific">Staphylococcus lugdunensis</name>
    <dbReference type="NCBI Taxonomy" id="28035"/>
    <lineage>
        <taxon>Bacteria</taxon>
        <taxon>Bacillati</taxon>
        <taxon>Bacillota</taxon>
        <taxon>Bacilli</taxon>
        <taxon>Bacillales</taxon>
        <taxon>Staphylococcaceae</taxon>
        <taxon>Staphylococcus</taxon>
    </lineage>
</organism>
<dbReference type="EMBL" id="CP041722">
    <property type="protein sequence ID" value="QEX39594.1"/>
    <property type="molecule type" value="Genomic_DNA"/>
</dbReference>
<dbReference type="PANTHER" id="PTHR38594:SF1">
    <property type="entry name" value="PEP-DEPENDENT DIHYDROXYACETONE KINASE, PHOSPHORYL DONOR SUBUNIT DHAM"/>
    <property type="match status" value="1"/>
</dbReference>
<dbReference type="RefSeq" id="WP_002459815.1">
    <property type="nucleotide sequence ID" value="NZ_AP021848.1"/>
</dbReference>
<evidence type="ECO:0000313" key="11">
    <source>
        <dbReference type="Proteomes" id="UP000293637"/>
    </source>
</evidence>
<dbReference type="STRING" id="28035.B6N84_10755"/>
<evidence type="ECO:0000313" key="10">
    <source>
        <dbReference type="Proteomes" id="UP000070063"/>
    </source>
</evidence>
<dbReference type="SUPFAM" id="SSF53062">
    <property type="entry name" value="PTS system fructose IIA component-like"/>
    <property type="match status" value="1"/>
</dbReference>
<dbReference type="EMBL" id="SCHB01000005">
    <property type="protein sequence ID" value="TBW71926.1"/>
    <property type="molecule type" value="Genomic_DNA"/>
</dbReference>
<dbReference type="Proteomes" id="UP000293637">
    <property type="component" value="Unassembled WGS sequence"/>
</dbReference>
<proteinExistence type="predicted"/>
<dbReference type="PANTHER" id="PTHR38594">
    <property type="entry name" value="PEP-DEPENDENT DIHYDROXYACETONE KINASE, PHOSPHORYL DONOR SUBUNIT DHAM"/>
    <property type="match status" value="1"/>
</dbReference>
<evidence type="ECO:0000256" key="4">
    <source>
        <dbReference type="ARBA" id="ARBA00022679"/>
    </source>
</evidence>
<evidence type="ECO:0000313" key="8">
    <source>
        <dbReference type="EMBL" id="QEX39594.1"/>
    </source>
</evidence>
<feature type="domain" description="PTS EIIA type-4" evidence="6">
    <location>
        <begin position="1"/>
        <end position="125"/>
    </location>
</feature>
<keyword evidence="4 9" id="KW-0808">Transferase</keyword>
<dbReference type="GO" id="GO:0009401">
    <property type="term" value="P:phosphoenolpyruvate-dependent sugar phosphotransferase system"/>
    <property type="evidence" value="ECO:0007669"/>
    <property type="project" value="InterPro"/>
</dbReference>
<dbReference type="InterPro" id="IPR004701">
    <property type="entry name" value="PTS_EIIA_man-typ"/>
</dbReference>
<reference evidence="9 11" key="2">
    <citation type="journal article" date="2019" name="Sci. Transl. Med.">
        <title>Quorum sensing between bacterial species on the skin protects against epidermal injury in atopic dermatitis.</title>
        <authorList>
            <person name="Williams M.R."/>
        </authorList>
    </citation>
    <scope>NUCLEOTIDE SEQUENCE [LARGE SCALE GENOMIC DNA]</scope>
    <source>
        <strain evidence="9 11">E7</strain>
    </source>
</reference>
<dbReference type="InterPro" id="IPR036662">
    <property type="entry name" value="PTS_EIIA_man-typ_sf"/>
</dbReference>
<dbReference type="Gene3D" id="3.40.50.510">
    <property type="entry name" value="Phosphotransferase system, mannose-type IIA component"/>
    <property type="match status" value="1"/>
</dbReference>
<evidence type="ECO:0000313" key="7">
    <source>
        <dbReference type="EMBL" id="KXA36616.1"/>
    </source>
</evidence>
<dbReference type="NCBIfam" id="TIGR02364">
    <property type="entry name" value="dha_pts"/>
    <property type="match status" value="1"/>
</dbReference>
<dbReference type="InterPro" id="IPR039643">
    <property type="entry name" value="DhaM"/>
</dbReference>
<keyword evidence="9" id="KW-0418">Kinase</keyword>
<evidence type="ECO:0000259" key="6">
    <source>
        <dbReference type="PROSITE" id="PS51096"/>
    </source>
</evidence>
<evidence type="ECO:0000313" key="12">
    <source>
        <dbReference type="Proteomes" id="UP000325462"/>
    </source>
</evidence>